<name>A0A1S8KYC3_9CLOT</name>
<dbReference type="KEGG" id="crw:CROST_039230"/>
<keyword evidence="2" id="KW-1185">Reference proteome</keyword>
<accession>A0A1S8KYC3</accession>
<protein>
    <submittedName>
        <fullName evidence="1">UDP-3-O-(3-hydroxymyristoyl)glucosamine N-acyltransferase</fullName>
        <ecNumber evidence="1">2.3.1.191</ecNumber>
    </submittedName>
</protein>
<dbReference type="Gene3D" id="6.20.70.30">
    <property type="match status" value="1"/>
</dbReference>
<dbReference type="STRING" id="84029.CROST_44000"/>
<keyword evidence="1" id="KW-0808">Transferase</keyword>
<gene>
    <name evidence="1" type="primary">lpxD</name>
    <name evidence="1" type="ORF">CROST_039230</name>
</gene>
<sequence>MCYINKRNVGKNVIIKSGVEIGENVIIEDDVYIDYGCIIRDNVHIKKGSFIGARSILGEYLYDFYADRKNNKHPLIIGENALIRTENVMYGDTIIGDNFQSGHKVTIRENTNIGNNVRVGTLSDIQGDCTIGNYISLHSNVHIGQKSNIKDYVWIFPYVVLTNDPTPPSEVMLGVTVESFAIIATGSIILPGVHVYEDTLVGAGSVVTKDVLKESVVVGNPAKHVCSVREIKSKITGQAVYPWRYTFKRGMPWKDSNYDEWLKSLKIDEN</sequence>
<dbReference type="GO" id="GO:0103118">
    <property type="term" value="F:UDP-3-O-[(3R)-3-hydroxyacyl]-glucosamine N-acyltransferase activity"/>
    <property type="evidence" value="ECO:0007669"/>
    <property type="project" value="UniProtKB-EC"/>
</dbReference>
<dbReference type="RefSeq" id="WP_077835002.1">
    <property type="nucleotide sequence ID" value="NZ_CP096983.1"/>
</dbReference>
<reference evidence="1 2" key="1">
    <citation type="submission" date="2022-04" db="EMBL/GenBank/DDBJ databases">
        <title>Genome sequence of C. roseum typestrain.</title>
        <authorList>
            <person name="Poehlein A."/>
            <person name="Schoch T."/>
            <person name="Duerre P."/>
            <person name="Daniel R."/>
        </authorList>
    </citation>
    <scope>NUCLEOTIDE SEQUENCE [LARGE SCALE GENOMIC DNA]</scope>
    <source>
        <strain evidence="1 2">DSM 7320</strain>
    </source>
</reference>
<dbReference type="PANTHER" id="PTHR43300:SF4">
    <property type="entry name" value="ACYL-[ACYL-CARRIER-PROTEIN]--UDP-N-ACETYLGLUCOSAMINE O-ACYLTRANSFERASE"/>
    <property type="match status" value="1"/>
</dbReference>
<evidence type="ECO:0000313" key="2">
    <source>
        <dbReference type="Proteomes" id="UP000190951"/>
    </source>
</evidence>
<dbReference type="CDD" id="cd03358">
    <property type="entry name" value="LbH_WxcM_N_like"/>
    <property type="match status" value="1"/>
</dbReference>
<keyword evidence="1" id="KW-0012">Acyltransferase</keyword>
<dbReference type="InterPro" id="IPR011004">
    <property type="entry name" value="Trimer_LpxA-like_sf"/>
</dbReference>
<dbReference type="EMBL" id="CP096983">
    <property type="protein sequence ID" value="URZ13173.1"/>
    <property type="molecule type" value="Genomic_DNA"/>
</dbReference>
<proteinExistence type="predicted"/>
<dbReference type="SUPFAM" id="SSF51161">
    <property type="entry name" value="Trimeric LpxA-like enzymes"/>
    <property type="match status" value="1"/>
</dbReference>
<evidence type="ECO:0000313" key="1">
    <source>
        <dbReference type="EMBL" id="URZ13173.1"/>
    </source>
</evidence>
<dbReference type="EC" id="2.3.1.191" evidence="1"/>
<dbReference type="PANTHER" id="PTHR43300">
    <property type="entry name" value="ACETYLTRANSFERASE"/>
    <property type="match status" value="1"/>
</dbReference>
<dbReference type="Proteomes" id="UP000190951">
    <property type="component" value="Chromosome"/>
</dbReference>
<organism evidence="1 2">
    <name type="scientific">Clostridium felsineum</name>
    <dbReference type="NCBI Taxonomy" id="36839"/>
    <lineage>
        <taxon>Bacteria</taxon>
        <taxon>Bacillati</taxon>
        <taxon>Bacillota</taxon>
        <taxon>Clostridia</taxon>
        <taxon>Eubacteriales</taxon>
        <taxon>Clostridiaceae</taxon>
        <taxon>Clostridium</taxon>
    </lineage>
</organism>
<dbReference type="InterPro" id="IPR050179">
    <property type="entry name" value="Trans_hexapeptide_repeat"/>
</dbReference>
<dbReference type="AlphaFoldDB" id="A0A1S8KYC3"/>
<dbReference type="Gene3D" id="2.160.10.10">
    <property type="entry name" value="Hexapeptide repeat proteins"/>
    <property type="match status" value="1"/>
</dbReference>